<dbReference type="InterPro" id="IPR023801">
    <property type="entry name" value="His_deacetylse_dom"/>
</dbReference>
<gene>
    <name evidence="11" type="ORF">FIBSPDRAFT_1051207</name>
</gene>
<comment type="similarity">
    <text evidence="2">Belongs to the histone deacetylase family. HD type 1 subfamily.</text>
</comment>
<organism evidence="11 12">
    <name type="scientific">Athelia psychrophila</name>
    <dbReference type="NCBI Taxonomy" id="1759441"/>
    <lineage>
        <taxon>Eukaryota</taxon>
        <taxon>Fungi</taxon>
        <taxon>Dikarya</taxon>
        <taxon>Basidiomycota</taxon>
        <taxon>Agaricomycotina</taxon>
        <taxon>Agaricomycetes</taxon>
        <taxon>Agaricomycetidae</taxon>
        <taxon>Atheliales</taxon>
        <taxon>Atheliaceae</taxon>
        <taxon>Athelia</taxon>
    </lineage>
</organism>
<evidence type="ECO:0000256" key="6">
    <source>
        <dbReference type="ARBA" id="ARBA00022853"/>
    </source>
</evidence>
<comment type="subcellular location">
    <subcellularLocation>
        <location evidence="1">Nucleus</location>
    </subcellularLocation>
</comment>
<keyword evidence="5" id="KW-0378">Hydrolase</keyword>
<dbReference type="GO" id="GO:0141221">
    <property type="term" value="F:histone deacetylase activity, hydrolytic mechanism"/>
    <property type="evidence" value="ECO:0007669"/>
    <property type="project" value="UniProtKB-EC"/>
</dbReference>
<name>A0A165ZLK7_9AGAM</name>
<dbReference type="PRINTS" id="PR01270">
    <property type="entry name" value="HDASUPER"/>
</dbReference>
<dbReference type="InterPro" id="IPR000286">
    <property type="entry name" value="HDACs"/>
</dbReference>
<dbReference type="GO" id="GO:0005634">
    <property type="term" value="C:nucleus"/>
    <property type="evidence" value="ECO:0007669"/>
    <property type="project" value="UniProtKB-SubCell"/>
</dbReference>
<protein>
    <recommendedName>
        <fullName evidence="3">histone deacetylase</fullName>
        <ecNumber evidence="3">3.5.1.98</ecNumber>
    </recommendedName>
</protein>
<accession>A0A165ZLK7</accession>
<dbReference type="InterPro" id="IPR037138">
    <property type="entry name" value="His_deacetylse_dom_sf"/>
</dbReference>
<evidence type="ECO:0000259" key="10">
    <source>
        <dbReference type="Pfam" id="PF00850"/>
    </source>
</evidence>
<evidence type="ECO:0000313" key="11">
    <source>
        <dbReference type="EMBL" id="KZP10719.1"/>
    </source>
</evidence>
<reference evidence="11 12" key="1">
    <citation type="journal article" date="2016" name="Mol. Biol. Evol.">
        <title>Comparative Genomics of Early-Diverging Mushroom-Forming Fungi Provides Insights into the Origins of Lignocellulose Decay Capabilities.</title>
        <authorList>
            <person name="Nagy L.G."/>
            <person name="Riley R."/>
            <person name="Tritt A."/>
            <person name="Adam C."/>
            <person name="Daum C."/>
            <person name="Floudas D."/>
            <person name="Sun H."/>
            <person name="Yadav J.S."/>
            <person name="Pangilinan J."/>
            <person name="Larsson K.H."/>
            <person name="Matsuura K."/>
            <person name="Barry K."/>
            <person name="Labutti K."/>
            <person name="Kuo R."/>
            <person name="Ohm R.A."/>
            <person name="Bhattacharya S.S."/>
            <person name="Shirouzu T."/>
            <person name="Yoshinaga Y."/>
            <person name="Martin F.M."/>
            <person name="Grigoriev I.V."/>
            <person name="Hibbett D.S."/>
        </authorList>
    </citation>
    <scope>NUCLEOTIDE SEQUENCE [LARGE SCALE GENOMIC DNA]</scope>
    <source>
        <strain evidence="11 12">CBS 109695</strain>
    </source>
</reference>
<dbReference type="AlphaFoldDB" id="A0A165ZLK7"/>
<dbReference type="SUPFAM" id="SSF52768">
    <property type="entry name" value="Arginase/deacetylase"/>
    <property type="match status" value="1"/>
</dbReference>
<keyword evidence="6" id="KW-0156">Chromatin regulator</keyword>
<evidence type="ECO:0000256" key="7">
    <source>
        <dbReference type="ARBA" id="ARBA00023015"/>
    </source>
</evidence>
<keyword evidence="12" id="KW-1185">Reference proteome</keyword>
<evidence type="ECO:0000256" key="4">
    <source>
        <dbReference type="ARBA" id="ARBA00022491"/>
    </source>
</evidence>
<keyword evidence="9" id="KW-0539">Nucleus</keyword>
<dbReference type="Gene3D" id="3.40.800.20">
    <property type="entry name" value="Histone deacetylase domain"/>
    <property type="match status" value="1"/>
</dbReference>
<evidence type="ECO:0000256" key="1">
    <source>
        <dbReference type="ARBA" id="ARBA00004123"/>
    </source>
</evidence>
<dbReference type="GO" id="GO:0031507">
    <property type="term" value="P:heterochromatin formation"/>
    <property type="evidence" value="ECO:0007669"/>
    <property type="project" value="TreeGrafter"/>
</dbReference>
<dbReference type="Pfam" id="PF00850">
    <property type="entry name" value="Hist_deacetyl"/>
    <property type="match status" value="1"/>
</dbReference>
<dbReference type="STRING" id="436010.A0A165ZLK7"/>
<evidence type="ECO:0000256" key="8">
    <source>
        <dbReference type="ARBA" id="ARBA00023163"/>
    </source>
</evidence>
<dbReference type="EC" id="3.5.1.98" evidence="3"/>
<evidence type="ECO:0000256" key="5">
    <source>
        <dbReference type="ARBA" id="ARBA00022801"/>
    </source>
</evidence>
<evidence type="ECO:0000256" key="3">
    <source>
        <dbReference type="ARBA" id="ARBA00012111"/>
    </source>
</evidence>
<keyword evidence="8" id="KW-0804">Transcription</keyword>
<evidence type="ECO:0000313" key="12">
    <source>
        <dbReference type="Proteomes" id="UP000076532"/>
    </source>
</evidence>
<evidence type="ECO:0000256" key="9">
    <source>
        <dbReference type="ARBA" id="ARBA00023242"/>
    </source>
</evidence>
<dbReference type="PANTHER" id="PTHR10625:SF14">
    <property type="entry name" value="HISTONE DEACETYLASE 8"/>
    <property type="match status" value="1"/>
</dbReference>
<dbReference type="Proteomes" id="UP000076532">
    <property type="component" value="Unassembled WGS sequence"/>
</dbReference>
<dbReference type="InterPro" id="IPR023696">
    <property type="entry name" value="Ureohydrolase_dom_sf"/>
</dbReference>
<dbReference type="EMBL" id="KV417675">
    <property type="protein sequence ID" value="KZP10719.1"/>
    <property type="molecule type" value="Genomic_DNA"/>
</dbReference>
<proteinExistence type="inferred from homology"/>
<keyword evidence="4" id="KW-0678">Repressor</keyword>
<dbReference type="OrthoDB" id="73273at2759"/>
<evidence type="ECO:0000256" key="2">
    <source>
        <dbReference type="ARBA" id="ARBA00006457"/>
    </source>
</evidence>
<keyword evidence="7" id="KW-0805">Transcription regulation</keyword>
<feature type="domain" description="Histone deacetylase" evidence="10">
    <location>
        <begin position="31"/>
        <end position="346"/>
    </location>
</feature>
<dbReference type="PANTHER" id="PTHR10625">
    <property type="entry name" value="HISTONE DEACETYLASE HDAC1-RELATED"/>
    <property type="match status" value="1"/>
</dbReference>
<sequence>MSSSSVEPPIQRAVAYIVSQELCKISSLLPSNRQRSYLVHALINTFRLTSRVEGRLLKLVPPRPAALKELGAYHTRDYIDYVLDDGAVDEEDGDSSEFGLEDDCPRFRGLSSYVQLVAGASLTAAQTLLKPSPLGGIHFDIALCWDGGRHHAQKSHAAGFCYVADCVLLLLALKRAPVTQEGRKPRVMYLDLDLHFSDAVSQALHTPALHTGVIPQVLTLSIHHSAPGFFPLSSLSSLPDPSSSDFSPFSLSLPLKQGASNSTFTRIWPSVERVRAAYKPDYIVIQCGVDGLAGDPCGVWNWSLGGEGGLGWCVNHALQWPGKKVLLGGGGYNSPNAARAWTYLTSIAMDDPLPLDSEIPDHKAFPLYAHSFTLDVPAGTMQDTNTESYLSQVEVRFGEVAALIEARDSLGT</sequence>